<evidence type="ECO:0000313" key="2">
    <source>
        <dbReference type="Proteomes" id="UP000015100"/>
    </source>
</evidence>
<dbReference type="HOGENOM" id="CLU_688910_0_0_1"/>
<dbReference type="Proteomes" id="UP000015100">
    <property type="component" value="Unassembled WGS sequence"/>
</dbReference>
<dbReference type="AlphaFoldDB" id="S8AA67"/>
<gene>
    <name evidence="1" type="ORF">H072_8293</name>
</gene>
<dbReference type="EMBL" id="AQGS01000592">
    <property type="protein sequence ID" value="EPS37991.1"/>
    <property type="molecule type" value="Genomic_DNA"/>
</dbReference>
<sequence length="400" mass="44133">MSTLKPTSPSTAYSDSDEEDAVSIFTQESDNHPLVQIQTIHGPSVISQCIPQAPLIAEEVVKVLAQMNSSNIYLFMCKLITELAATNPRDRPMFITTPEFSDWKVVKIISDMLEDFALEDLLDSWDTIWKKGVAPRLTLAEANQILDIQIAHLEKSSSDVNDNLKLVSYEDEAVSQGSSGGGSDVAEVLLHSDDPDAKGPLTVTESFQKARPDLKAMKKANGAAPFKELSAEMGKTQPSLTEPAVFEENCSDIQEPELEMPTITLPEEEEDEEDMRYRRELWIRKFGISPSQLDLSPGPPTKRWEPTDAKALAKPSLSPVMFEDGLEDFVRADKEKIAQIGKTEKEAELAEQSPSAWSKLPTVPALLQKFSTPNKPVRTARPIYFTSLAVITLSLGVSAL</sequence>
<comment type="caution">
    <text evidence="1">The sequence shown here is derived from an EMBL/GenBank/DDBJ whole genome shotgun (WGS) entry which is preliminary data.</text>
</comment>
<protein>
    <submittedName>
        <fullName evidence="1">Uncharacterized protein</fullName>
    </submittedName>
</protein>
<accession>S8AA67</accession>
<keyword evidence="2" id="KW-1185">Reference proteome</keyword>
<name>S8AA67_DACHA</name>
<evidence type="ECO:0000313" key="1">
    <source>
        <dbReference type="EMBL" id="EPS37991.1"/>
    </source>
</evidence>
<proteinExistence type="predicted"/>
<reference evidence="1 2" key="1">
    <citation type="journal article" date="2013" name="PLoS Genet.">
        <title>Genomic mechanisms accounting for the adaptation to parasitism in nematode-trapping fungi.</title>
        <authorList>
            <person name="Meerupati T."/>
            <person name="Andersson K.M."/>
            <person name="Friman E."/>
            <person name="Kumar D."/>
            <person name="Tunlid A."/>
            <person name="Ahren D."/>
        </authorList>
    </citation>
    <scope>NUCLEOTIDE SEQUENCE [LARGE SCALE GENOMIC DNA]</scope>
    <source>
        <strain evidence="1 2">CBS 200.50</strain>
    </source>
</reference>
<reference evidence="2" key="2">
    <citation type="submission" date="2013-04" db="EMBL/GenBank/DDBJ databases">
        <title>Genomic mechanisms accounting for the adaptation to parasitism in nematode-trapping fungi.</title>
        <authorList>
            <person name="Ahren D.G."/>
        </authorList>
    </citation>
    <scope>NUCLEOTIDE SEQUENCE [LARGE SCALE GENOMIC DNA]</scope>
    <source>
        <strain evidence="2">CBS 200.50</strain>
    </source>
</reference>
<organism evidence="1 2">
    <name type="scientific">Dactylellina haptotyla (strain CBS 200.50)</name>
    <name type="common">Nematode-trapping fungus</name>
    <name type="synonym">Monacrosporium haptotylum</name>
    <dbReference type="NCBI Taxonomy" id="1284197"/>
    <lineage>
        <taxon>Eukaryota</taxon>
        <taxon>Fungi</taxon>
        <taxon>Dikarya</taxon>
        <taxon>Ascomycota</taxon>
        <taxon>Pezizomycotina</taxon>
        <taxon>Orbiliomycetes</taxon>
        <taxon>Orbiliales</taxon>
        <taxon>Orbiliaceae</taxon>
        <taxon>Dactylellina</taxon>
    </lineage>
</organism>